<keyword evidence="1 4" id="KW-0808">Transferase</keyword>
<dbReference type="InterPro" id="IPR000863">
    <property type="entry name" value="Sulfotransferase_dom"/>
</dbReference>
<accession>A0YGG5</accession>
<protein>
    <submittedName>
        <fullName evidence="4">Sulfotransferase</fullName>
    </submittedName>
</protein>
<dbReference type="Gene3D" id="3.40.50.300">
    <property type="entry name" value="P-loop containing nucleotide triphosphate hydrolases"/>
    <property type="match status" value="1"/>
</dbReference>
<dbReference type="PANTHER" id="PTHR10605">
    <property type="entry name" value="HEPARAN SULFATE SULFOTRANSFERASE"/>
    <property type="match status" value="1"/>
</dbReference>
<reference evidence="4 5" key="1">
    <citation type="journal article" date="2010" name="J. Bacteriol.">
        <title>Genome sequence of the oligotrophic marine Gammaproteobacterium HTCC2143, isolated from the Oregon Coast.</title>
        <authorList>
            <person name="Oh H.M."/>
            <person name="Kang I."/>
            <person name="Ferriera S."/>
            <person name="Giovannoni S.J."/>
            <person name="Cho J.C."/>
        </authorList>
    </citation>
    <scope>NUCLEOTIDE SEQUENCE [LARGE SCALE GENOMIC DNA]</scope>
    <source>
        <strain evidence="4 5">HTCC2143</strain>
    </source>
</reference>
<name>A0YGG5_9GAMM</name>
<organism evidence="4 5">
    <name type="scientific">marine gamma proteobacterium HTCC2143</name>
    <dbReference type="NCBI Taxonomy" id="247633"/>
    <lineage>
        <taxon>Bacteria</taxon>
        <taxon>Pseudomonadati</taxon>
        <taxon>Pseudomonadota</taxon>
        <taxon>Gammaproteobacteria</taxon>
        <taxon>Cellvibrionales</taxon>
        <taxon>Spongiibacteraceae</taxon>
        <taxon>BD1-7 clade</taxon>
    </lineage>
</organism>
<dbReference type="OrthoDB" id="9075305at2"/>
<proteinExistence type="predicted"/>
<evidence type="ECO:0000256" key="2">
    <source>
        <dbReference type="ARBA" id="ARBA00023180"/>
    </source>
</evidence>
<dbReference type="InterPro" id="IPR037359">
    <property type="entry name" value="NST/OST"/>
</dbReference>
<dbReference type="SUPFAM" id="SSF52540">
    <property type="entry name" value="P-loop containing nucleoside triphosphate hydrolases"/>
    <property type="match status" value="1"/>
</dbReference>
<dbReference type="eggNOG" id="COG4424">
    <property type="taxonomic scope" value="Bacteria"/>
</dbReference>
<evidence type="ECO:0000256" key="1">
    <source>
        <dbReference type="ARBA" id="ARBA00022679"/>
    </source>
</evidence>
<evidence type="ECO:0000259" key="3">
    <source>
        <dbReference type="Pfam" id="PF00685"/>
    </source>
</evidence>
<dbReference type="GO" id="GO:0008146">
    <property type="term" value="F:sulfotransferase activity"/>
    <property type="evidence" value="ECO:0007669"/>
    <property type="project" value="InterPro"/>
</dbReference>
<dbReference type="PANTHER" id="PTHR10605:SF56">
    <property type="entry name" value="BIFUNCTIONAL HEPARAN SULFATE N-DEACETYLASE_N-SULFOTRANSFERASE"/>
    <property type="match status" value="1"/>
</dbReference>
<feature type="domain" description="Sulfotransferase" evidence="3">
    <location>
        <begin position="4"/>
        <end position="201"/>
    </location>
</feature>
<keyword evidence="2" id="KW-0325">Glycoprotein</keyword>
<dbReference type="AlphaFoldDB" id="A0YGG5"/>
<dbReference type="Proteomes" id="UP000004931">
    <property type="component" value="Unassembled WGS sequence"/>
</dbReference>
<dbReference type="InterPro" id="IPR027417">
    <property type="entry name" value="P-loop_NTPase"/>
</dbReference>
<dbReference type="Pfam" id="PF00685">
    <property type="entry name" value="Sulfotransfer_1"/>
    <property type="match status" value="1"/>
</dbReference>
<gene>
    <name evidence="4" type="ORF">GP2143_01135</name>
</gene>
<evidence type="ECO:0000313" key="5">
    <source>
        <dbReference type="Proteomes" id="UP000004931"/>
    </source>
</evidence>
<sequence length="302" mass="35397">MTKPDFFIIGAPKCGTTSLIYYLAERDDVCISVPKEPHFFSTDLPDYRQIKDIFSYESCFDYDDNMHKSTGEASTWYLFSKEAVKNILEYNPDARIIVMIRNPVEMVESLYKQYSYNLDENANSLEEAWSLQDSRLLGENIPNGFEEPSRLQYRKVCELSTQLERTIRQVDRDKLKIILFDDFRNNTKKIYDEVVEFLGLPDAKKNNFPIYNTRKDNRSEKLAIFLKNNAVFSAFVKNIKKIFNIQSIGLAERILKFNVRSSGSSGSSGKSEEFHRQLIEHFREEISKIEKILKVDLDHWRE</sequence>
<comment type="caution">
    <text evidence="4">The sequence shown here is derived from an EMBL/GenBank/DDBJ whole genome shotgun (WGS) entry which is preliminary data.</text>
</comment>
<dbReference type="EMBL" id="AAVT01000011">
    <property type="protein sequence ID" value="EAW30006.1"/>
    <property type="molecule type" value="Genomic_DNA"/>
</dbReference>
<dbReference type="STRING" id="247633.GP2143_01135"/>
<evidence type="ECO:0000313" key="4">
    <source>
        <dbReference type="EMBL" id="EAW30006.1"/>
    </source>
</evidence>
<keyword evidence="5" id="KW-1185">Reference proteome</keyword>